<keyword evidence="3" id="KW-0547">Nucleotide-binding</keyword>
<dbReference type="PROSITE" id="PS50011">
    <property type="entry name" value="PROTEIN_KINASE_DOM"/>
    <property type="match status" value="1"/>
</dbReference>
<dbReference type="Proteomes" id="UP000285301">
    <property type="component" value="Unassembled WGS sequence"/>
</dbReference>
<dbReference type="AlphaFoldDB" id="A0A443QS21"/>
<dbReference type="Gene3D" id="1.10.510.10">
    <property type="entry name" value="Transferase(Phosphotransferase) domain 1"/>
    <property type="match status" value="1"/>
</dbReference>
<dbReference type="PROSITE" id="PS00108">
    <property type="entry name" value="PROTEIN_KINASE_ST"/>
    <property type="match status" value="1"/>
</dbReference>
<dbReference type="InterPro" id="IPR000719">
    <property type="entry name" value="Prot_kinase_dom"/>
</dbReference>
<proteinExistence type="predicted"/>
<dbReference type="SUPFAM" id="SSF56112">
    <property type="entry name" value="Protein kinase-like (PK-like)"/>
    <property type="match status" value="1"/>
</dbReference>
<dbReference type="GO" id="GO:0106310">
    <property type="term" value="F:protein serine kinase activity"/>
    <property type="evidence" value="ECO:0007669"/>
    <property type="project" value="RHEA"/>
</dbReference>
<evidence type="ECO:0000256" key="4">
    <source>
        <dbReference type="ARBA" id="ARBA00022777"/>
    </source>
</evidence>
<dbReference type="InterPro" id="IPR050117">
    <property type="entry name" value="MAPK"/>
</dbReference>
<dbReference type="InterPro" id="IPR011009">
    <property type="entry name" value="Kinase-like_dom_sf"/>
</dbReference>
<evidence type="ECO:0000256" key="2">
    <source>
        <dbReference type="ARBA" id="ARBA00022679"/>
    </source>
</evidence>
<accession>A0A443QS21</accession>
<organism evidence="9 10">
    <name type="scientific">Dinothrombium tinctorium</name>
    <dbReference type="NCBI Taxonomy" id="1965070"/>
    <lineage>
        <taxon>Eukaryota</taxon>
        <taxon>Metazoa</taxon>
        <taxon>Ecdysozoa</taxon>
        <taxon>Arthropoda</taxon>
        <taxon>Chelicerata</taxon>
        <taxon>Arachnida</taxon>
        <taxon>Acari</taxon>
        <taxon>Acariformes</taxon>
        <taxon>Trombidiformes</taxon>
        <taxon>Prostigmata</taxon>
        <taxon>Anystina</taxon>
        <taxon>Parasitengona</taxon>
        <taxon>Trombidioidea</taxon>
        <taxon>Trombidiidae</taxon>
        <taxon>Dinothrombium</taxon>
    </lineage>
</organism>
<evidence type="ECO:0000256" key="5">
    <source>
        <dbReference type="ARBA" id="ARBA00022840"/>
    </source>
</evidence>
<evidence type="ECO:0000256" key="1">
    <source>
        <dbReference type="ARBA" id="ARBA00022527"/>
    </source>
</evidence>
<comment type="caution">
    <text evidence="9">The sequence shown here is derived from an EMBL/GenBank/DDBJ whole genome shotgun (WGS) entry which is preliminary data.</text>
</comment>
<keyword evidence="2" id="KW-0808">Transferase</keyword>
<keyword evidence="1" id="KW-0723">Serine/threonine-protein kinase</keyword>
<dbReference type="Gene3D" id="3.30.200.20">
    <property type="entry name" value="Phosphorylase Kinase, domain 1"/>
    <property type="match status" value="1"/>
</dbReference>
<sequence>MEVAIKKLKKPFESEIHGKNTYRELSLLKHMKHENVISLLEAFTPSKSLASFTDVYIVTPLAGVDLSTVIKAKKLSDEHIKCFVYQILNGLQYIHSAGVIHRDLKPNNITINEKCDLKIIDFGIARHIGCEMTGYVATRWYRAPEVMLEWRDYNQSMDLWAVGCIMAEMITSSPLFPGKDHIDQLHHILQVCGTPNEEIITRITNEHAVSYIKKLKPIKKKNFSQLFPSTSPEGN</sequence>
<comment type="catalytic activity">
    <reaction evidence="6">
        <text>L-threonyl-[protein] + ATP = O-phospho-L-threonyl-[protein] + ADP + H(+)</text>
        <dbReference type="Rhea" id="RHEA:46608"/>
        <dbReference type="Rhea" id="RHEA-COMP:11060"/>
        <dbReference type="Rhea" id="RHEA-COMP:11605"/>
        <dbReference type="ChEBI" id="CHEBI:15378"/>
        <dbReference type="ChEBI" id="CHEBI:30013"/>
        <dbReference type="ChEBI" id="CHEBI:30616"/>
        <dbReference type="ChEBI" id="CHEBI:61977"/>
        <dbReference type="ChEBI" id="CHEBI:456216"/>
        <dbReference type="EC" id="2.7.11.24"/>
    </reaction>
</comment>
<dbReference type="InterPro" id="IPR003527">
    <property type="entry name" value="MAP_kinase_CS"/>
</dbReference>
<feature type="domain" description="Protein kinase" evidence="8">
    <location>
        <begin position="1"/>
        <end position="235"/>
    </location>
</feature>
<dbReference type="STRING" id="1965070.A0A443QS21"/>
<dbReference type="EMBL" id="NCKU01004527">
    <property type="protein sequence ID" value="RWS05818.1"/>
    <property type="molecule type" value="Genomic_DNA"/>
</dbReference>
<name>A0A443QS21_9ACAR</name>
<keyword evidence="10" id="KW-1185">Reference proteome</keyword>
<dbReference type="GO" id="GO:0004707">
    <property type="term" value="F:MAP kinase activity"/>
    <property type="evidence" value="ECO:0007669"/>
    <property type="project" value="UniProtKB-EC"/>
</dbReference>
<dbReference type="Pfam" id="PF00069">
    <property type="entry name" value="Pkinase"/>
    <property type="match status" value="1"/>
</dbReference>
<dbReference type="PANTHER" id="PTHR24055">
    <property type="entry name" value="MITOGEN-ACTIVATED PROTEIN KINASE"/>
    <property type="match status" value="1"/>
</dbReference>
<evidence type="ECO:0000256" key="6">
    <source>
        <dbReference type="ARBA" id="ARBA00047592"/>
    </source>
</evidence>
<evidence type="ECO:0000313" key="10">
    <source>
        <dbReference type="Proteomes" id="UP000285301"/>
    </source>
</evidence>
<dbReference type="FunFam" id="1.10.510.10:FF:000624">
    <property type="entry name" value="Mitogen-activated protein kinase"/>
    <property type="match status" value="1"/>
</dbReference>
<dbReference type="SMART" id="SM00220">
    <property type="entry name" value="S_TKc"/>
    <property type="match status" value="1"/>
</dbReference>
<dbReference type="InterPro" id="IPR008271">
    <property type="entry name" value="Ser/Thr_kinase_AS"/>
</dbReference>
<evidence type="ECO:0000259" key="8">
    <source>
        <dbReference type="PROSITE" id="PS50011"/>
    </source>
</evidence>
<keyword evidence="5" id="KW-0067">ATP-binding</keyword>
<dbReference type="OrthoDB" id="192887at2759"/>
<keyword evidence="4 9" id="KW-0418">Kinase</keyword>
<dbReference type="GO" id="GO:0005524">
    <property type="term" value="F:ATP binding"/>
    <property type="evidence" value="ECO:0007669"/>
    <property type="project" value="UniProtKB-KW"/>
</dbReference>
<protein>
    <submittedName>
        <fullName evidence="9">Mitogen-activated protein kinase-like protein</fullName>
    </submittedName>
</protein>
<comment type="catalytic activity">
    <reaction evidence="7">
        <text>L-seryl-[protein] + ATP = O-phospho-L-seryl-[protein] + ADP + H(+)</text>
        <dbReference type="Rhea" id="RHEA:17989"/>
        <dbReference type="Rhea" id="RHEA-COMP:9863"/>
        <dbReference type="Rhea" id="RHEA-COMP:11604"/>
        <dbReference type="ChEBI" id="CHEBI:15378"/>
        <dbReference type="ChEBI" id="CHEBI:29999"/>
        <dbReference type="ChEBI" id="CHEBI:30616"/>
        <dbReference type="ChEBI" id="CHEBI:83421"/>
        <dbReference type="ChEBI" id="CHEBI:456216"/>
        <dbReference type="EC" id="2.7.11.24"/>
    </reaction>
</comment>
<evidence type="ECO:0000256" key="3">
    <source>
        <dbReference type="ARBA" id="ARBA00022741"/>
    </source>
</evidence>
<reference evidence="9 10" key="1">
    <citation type="journal article" date="2018" name="Gigascience">
        <title>Genomes of trombidid mites reveal novel predicted allergens and laterally-transferred genes associated with secondary metabolism.</title>
        <authorList>
            <person name="Dong X."/>
            <person name="Chaisiri K."/>
            <person name="Xia D."/>
            <person name="Armstrong S.D."/>
            <person name="Fang Y."/>
            <person name="Donnelly M.J."/>
            <person name="Kadowaki T."/>
            <person name="McGarry J.W."/>
            <person name="Darby A.C."/>
            <person name="Makepeace B.L."/>
        </authorList>
    </citation>
    <scope>NUCLEOTIDE SEQUENCE [LARGE SCALE GENOMIC DNA]</scope>
    <source>
        <strain evidence="9">UoL-WK</strain>
    </source>
</reference>
<evidence type="ECO:0000256" key="7">
    <source>
        <dbReference type="ARBA" id="ARBA00048312"/>
    </source>
</evidence>
<dbReference type="PROSITE" id="PS01351">
    <property type="entry name" value="MAPK"/>
    <property type="match status" value="1"/>
</dbReference>
<evidence type="ECO:0000313" key="9">
    <source>
        <dbReference type="EMBL" id="RWS05818.1"/>
    </source>
</evidence>
<gene>
    <name evidence="9" type="ORF">B4U79_07959</name>
</gene>